<keyword evidence="4" id="KW-0808">Transferase</keyword>
<dbReference type="Proteomes" id="UP000182444">
    <property type="component" value="Chromosome 1F"/>
</dbReference>
<dbReference type="EC" id="2.3.2.27" evidence="3"/>
<evidence type="ECO:0000256" key="15">
    <source>
        <dbReference type="SAM" id="SignalP"/>
    </source>
</evidence>
<keyword evidence="8" id="KW-0833">Ubl conjugation pathway</keyword>
<evidence type="ECO:0000259" key="16">
    <source>
        <dbReference type="PROSITE" id="PS50089"/>
    </source>
</evidence>
<evidence type="ECO:0000256" key="13">
    <source>
        <dbReference type="SAM" id="MobiDB-lite"/>
    </source>
</evidence>
<dbReference type="SMART" id="SM00184">
    <property type="entry name" value="RING"/>
    <property type="match status" value="1"/>
</dbReference>
<dbReference type="PROSITE" id="PS50089">
    <property type="entry name" value="ZF_RING_2"/>
    <property type="match status" value="1"/>
</dbReference>
<comment type="subcellular location">
    <subcellularLocation>
        <location evidence="2">Membrane</location>
        <topology evidence="2">Multi-pass membrane protein</topology>
    </subcellularLocation>
</comment>
<keyword evidence="7 12" id="KW-0863">Zinc-finger</keyword>
<dbReference type="VEuPathDB" id="FungiDB:YALI0_F05434g"/>
<feature type="region of interest" description="Disordered" evidence="13">
    <location>
        <begin position="291"/>
        <end position="322"/>
    </location>
</feature>
<dbReference type="GO" id="GO:0006511">
    <property type="term" value="P:ubiquitin-dependent protein catabolic process"/>
    <property type="evidence" value="ECO:0007669"/>
    <property type="project" value="TreeGrafter"/>
</dbReference>
<reference evidence="18 20" key="2">
    <citation type="submission" date="2018-07" db="EMBL/GenBank/DDBJ databases">
        <title>Draft Genome Assemblies for Five Robust Yarrowia lipolytica Strains Exhibiting High Lipid Production and Pentose Sugar Utilization and Sugar Alcohol Secretion from Undetoxified Lignocellulosic Biomass Hydrolysates.</title>
        <authorList>
            <consortium name="DOE Joint Genome Institute"/>
            <person name="Walker C."/>
            <person name="Ryu S."/>
            <person name="Na H."/>
            <person name="Zane M."/>
            <person name="LaButti K."/>
            <person name="Lipzen A."/>
            <person name="Haridas S."/>
            <person name="Barry K."/>
            <person name="Grigoriev I.V."/>
            <person name="Quarterman J."/>
            <person name="Slininger P."/>
            <person name="Dien B."/>
            <person name="Trinh C.T."/>
        </authorList>
    </citation>
    <scope>NUCLEOTIDE SEQUENCE [LARGE SCALE GENOMIC DNA]</scope>
    <source>
        <strain evidence="18 20">YB392</strain>
    </source>
</reference>
<name>A0A1D8NM30_YARLL</name>
<evidence type="ECO:0000256" key="11">
    <source>
        <dbReference type="ARBA" id="ARBA00023136"/>
    </source>
</evidence>
<keyword evidence="15" id="KW-0732">Signal</keyword>
<evidence type="ECO:0000256" key="12">
    <source>
        <dbReference type="PROSITE-ProRule" id="PRU00175"/>
    </source>
</evidence>
<dbReference type="GO" id="GO:0016020">
    <property type="term" value="C:membrane"/>
    <property type="evidence" value="ECO:0007669"/>
    <property type="project" value="UniProtKB-SubCell"/>
</dbReference>
<dbReference type="Proteomes" id="UP000256601">
    <property type="component" value="Unassembled WGS sequence"/>
</dbReference>
<dbReference type="VEuPathDB" id="FungiDB:YALI1_F08146g"/>
<proteinExistence type="predicted"/>
<evidence type="ECO:0000256" key="8">
    <source>
        <dbReference type="ARBA" id="ARBA00022786"/>
    </source>
</evidence>
<feature type="region of interest" description="Disordered" evidence="13">
    <location>
        <begin position="395"/>
        <end position="427"/>
    </location>
</feature>
<evidence type="ECO:0000256" key="10">
    <source>
        <dbReference type="ARBA" id="ARBA00022989"/>
    </source>
</evidence>
<accession>A0A1D8NM30</accession>
<evidence type="ECO:0000256" key="2">
    <source>
        <dbReference type="ARBA" id="ARBA00004141"/>
    </source>
</evidence>
<dbReference type="PANTHER" id="PTHR45977">
    <property type="entry name" value="TARGET OF ERK KINASE MPK-1"/>
    <property type="match status" value="1"/>
</dbReference>
<dbReference type="EMBL" id="CP017558">
    <property type="protein sequence ID" value="AOW06702.1"/>
    <property type="molecule type" value="Genomic_DNA"/>
</dbReference>
<evidence type="ECO:0000313" key="20">
    <source>
        <dbReference type="Proteomes" id="UP000256601"/>
    </source>
</evidence>
<dbReference type="PANTHER" id="PTHR45977:SF4">
    <property type="entry name" value="RING-TYPE DOMAIN-CONTAINING PROTEIN"/>
    <property type="match status" value="1"/>
</dbReference>
<feature type="transmembrane region" description="Helical" evidence="14">
    <location>
        <begin position="202"/>
        <end position="227"/>
    </location>
</feature>
<dbReference type="InterPro" id="IPR001841">
    <property type="entry name" value="Znf_RING"/>
</dbReference>
<evidence type="ECO:0000256" key="9">
    <source>
        <dbReference type="ARBA" id="ARBA00022833"/>
    </source>
</evidence>
<dbReference type="Pfam" id="PF13639">
    <property type="entry name" value="zf-RING_2"/>
    <property type="match status" value="1"/>
</dbReference>
<feature type="compositionally biased region" description="Acidic residues" evidence="13">
    <location>
        <begin position="243"/>
        <end position="252"/>
    </location>
</feature>
<keyword evidence="6" id="KW-0479">Metal-binding</keyword>
<feature type="region of interest" description="Disordered" evidence="13">
    <location>
        <begin position="659"/>
        <end position="687"/>
    </location>
</feature>
<sequence>MALFRVLTLLSLALLGAAQYSPEELQGYYGLVEPTNRTQNNYNSFSLTVEGDYVSNIQALTVETDKLAGLNSAAAVSGNLRMISGNYTGPALDWSNAALIDCDNTTDVIDALNEVLINNPACMILYSLNSDACHFTRPYRVFSADIGFVFTTVSAKGAQSLLEKVQQSPVLLHSVAWLNTTSLPDDNTPVVDDKGPSRDTKIAMAVLYCICGVLALAVVVLISLGIWRVHRHPERYGLAPPDQTDEEREISDDFNNGGGDVYTPPPTRVEKAKGLARAVLDAIPLMRVMIGSQEDEKDKGTAPGESSSSPAMSTHKRDVSNVSVKSSCDMSRMETLPVYIQEDDNCAICFDNFEDNQIIRQLPCTHRFHADCVDHWLLNSSSQCPMCRMNLRKEENETTENEATTPSTHTQTQTAQPQTTSQQQPSVITVTQRDLNISLATRIIDWWNMLCLPEDARAEARERLNHESELRRKIRQLQRSDGTLMPNDGIVATDDGALRVLLDNRPLQAPPIDVPLSERMLVPGPDLDLNNVEAPVPRYSVLPDMSAASESVYNRDSVSLPQACLLPQLDLSEFSVDVDGMNTHYDTSTGTGSDIDTDIGDVTRVDTRDATTAHVDGDCASYVEDAKTKEANETASDALYDPASDTLELETLRDASAACEDGPAAHGTHQDPDFEFDFENTTHSKPI</sequence>
<feature type="chain" id="PRO_5033268821" description="RING-type E3 ubiquitin transferase" evidence="15">
    <location>
        <begin position="19"/>
        <end position="687"/>
    </location>
</feature>
<dbReference type="GO" id="GO:0008270">
    <property type="term" value="F:zinc ion binding"/>
    <property type="evidence" value="ECO:0007669"/>
    <property type="project" value="UniProtKB-KW"/>
</dbReference>
<feature type="region of interest" description="Disordered" evidence="13">
    <location>
        <begin position="235"/>
        <end position="268"/>
    </location>
</feature>
<evidence type="ECO:0000256" key="1">
    <source>
        <dbReference type="ARBA" id="ARBA00000900"/>
    </source>
</evidence>
<dbReference type="AlphaFoldDB" id="A0A1D8NM30"/>
<keyword evidence="11 14" id="KW-0472">Membrane</keyword>
<dbReference type="eggNOG" id="KOG0800">
    <property type="taxonomic scope" value="Eukaryota"/>
</dbReference>
<dbReference type="GeneID" id="2908197"/>
<keyword evidence="10 14" id="KW-1133">Transmembrane helix</keyword>
<dbReference type="GO" id="GO:0016567">
    <property type="term" value="P:protein ubiquitination"/>
    <property type="evidence" value="ECO:0007669"/>
    <property type="project" value="TreeGrafter"/>
</dbReference>
<evidence type="ECO:0000256" key="6">
    <source>
        <dbReference type="ARBA" id="ARBA00022723"/>
    </source>
</evidence>
<evidence type="ECO:0000256" key="3">
    <source>
        <dbReference type="ARBA" id="ARBA00012483"/>
    </source>
</evidence>
<dbReference type="CDD" id="cd16454">
    <property type="entry name" value="RING-H2_PA-TM-RING"/>
    <property type="match status" value="1"/>
</dbReference>
<dbReference type="GO" id="GO:0061630">
    <property type="term" value="F:ubiquitin protein ligase activity"/>
    <property type="evidence" value="ECO:0007669"/>
    <property type="project" value="UniProtKB-EC"/>
</dbReference>
<reference evidence="17 19" key="1">
    <citation type="journal article" date="2016" name="PLoS ONE">
        <title>Sequence Assembly of Yarrowia lipolytica Strain W29/CLIB89 Shows Transposable Element Diversity.</title>
        <authorList>
            <person name="Magnan C."/>
            <person name="Yu J."/>
            <person name="Chang I."/>
            <person name="Jahn E."/>
            <person name="Kanomata Y."/>
            <person name="Wu J."/>
            <person name="Zeller M."/>
            <person name="Oakes M."/>
            <person name="Baldi P."/>
            <person name="Sandmeyer S."/>
        </authorList>
    </citation>
    <scope>NUCLEOTIDE SEQUENCE [LARGE SCALE GENOMIC DNA]</scope>
    <source>
        <strain evidence="17">CLIB89</strain>
        <strain evidence="19">CLIB89(W29)</strain>
    </source>
</reference>
<keyword evidence="9" id="KW-0862">Zinc</keyword>
<feature type="compositionally biased region" description="Low complexity" evidence="13">
    <location>
        <begin position="401"/>
        <end position="427"/>
    </location>
</feature>
<evidence type="ECO:0000313" key="19">
    <source>
        <dbReference type="Proteomes" id="UP000182444"/>
    </source>
</evidence>
<comment type="catalytic activity">
    <reaction evidence="1">
        <text>S-ubiquitinyl-[E2 ubiquitin-conjugating enzyme]-L-cysteine + [acceptor protein]-L-lysine = [E2 ubiquitin-conjugating enzyme]-L-cysteine + N(6)-ubiquitinyl-[acceptor protein]-L-lysine.</text>
        <dbReference type="EC" id="2.3.2.27"/>
    </reaction>
</comment>
<dbReference type="SUPFAM" id="SSF57850">
    <property type="entry name" value="RING/U-box"/>
    <property type="match status" value="1"/>
</dbReference>
<dbReference type="KEGG" id="yli:2908197"/>
<evidence type="ECO:0000256" key="7">
    <source>
        <dbReference type="ARBA" id="ARBA00022771"/>
    </source>
</evidence>
<feature type="domain" description="RING-type" evidence="16">
    <location>
        <begin position="346"/>
        <end position="388"/>
    </location>
</feature>
<evidence type="ECO:0000313" key="17">
    <source>
        <dbReference type="EMBL" id="AOW06702.1"/>
    </source>
</evidence>
<gene>
    <name evidence="18" type="ORF">B0I71DRAFT_135750</name>
    <name evidence="17" type="ORF">YALI1_F08146g</name>
</gene>
<evidence type="ECO:0000256" key="5">
    <source>
        <dbReference type="ARBA" id="ARBA00022692"/>
    </source>
</evidence>
<dbReference type="EMBL" id="KZ859076">
    <property type="protein sequence ID" value="RDW23570.1"/>
    <property type="molecule type" value="Genomic_DNA"/>
</dbReference>
<keyword evidence="5 14" id="KW-0812">Transmembrane</keyword>
<evidence type="ECO:0000313" key="18">
    <source>
        <dbReference type="EMBL" id="RDW23570.1"/>
    </source>
</evidence>
<evidence type="ECO:0000256" key="14">
    <source>
        <dbReference type="SAM" id="Phobius"/>
    </source>
</evidence>
<feature type="signal peptide" evidence="15">
    <location>
        <begin position="1"/>
        <end position="18"/>
    </location>
</feature>
<dbReference type="InterPro" id="IPR013083">
    <property type="entry name" value="Znf_RING/FYVE/PHD"/>
</dbReference>
<dbReference type="Gene3D" id="3.30.40.10">
    <property type="entry name" value="Zinc/RING finger domain, C3HC4 (zinc finger)"/>
    <property type="match status" value="1"/>
</dbReference>
<protein>
    <recommendedName>
        <fullName evidence="3">RING-type E3 ubiquitin transferase</fullName>
        <ecNumber evidence="3">2.3.2.27</ecNumber>
    </recommendedName>
</protein>
<evidence type="ECO:0000256" key="4">
    <source>
        <dbReference type="ARBA" id="ARBA00022679"/>
    </source>
</evidence>
<organism evidence="17 19">
    <name type="scientific">Yarrowia lipolytica</name>
    <name type="common">Candida lipolytica</name>
    <dbReference type="NCBI Taxonomy" id="4952"/>
    <lineage>
        <taxon>Eukaryota</taxon>
        <taxon>Fungi</taxon>
        <taxon>Dikarya</taxon>
        <taxon>Ascomycota</taxon>
        <taxon>Saccharomycotina</taxon>
        <taxon>Dipodascomycetes</taxon>
        <taxon>Dipodascales</taxon>
        <taxon>Dipodascales incertae sedis</taxon>
        <taxon>Yarrowia</taxon>
    </lineage>
</organism>